<dbReference type="InterPro" id="IPR000719">
    <property type="entry name" value="Prot_kinase_dom"/>
</dbReference>
<dbReference type="PROSITE" id="PS50011">
    <property type="entry name" value="PROTEIN_KINASE_DOM"/>
    <property type="match status" value="1"/>
</dbReference>
<feature type="binding site" evidence="6">
    <location>
        <position position="229"/>
    </location>
    <ligand>
        <name>ATP</name>
        <dbReference type="ChEBI" id="CHEBI:30616"/>
    </ligand>
</feature>
<dbReference type="EMBL" id="GEBQ01005786">
    <property type="protein sequence ID" value="JAT34191.1"/>
    <property type="molecule type" value="Transcribed_RNA"/>
</dbReference>
<dbReference type="GO" id="GO:0005737">
    <property type="term" value="C:cytoplasm"/>
    <property type="evidence" value="ECO:0007669"/>
    <property type="project" value="TreeGrafter"/>
</dbReference>
<dbReference type="InterPro" id="IPR011009">
    <property type="entry name" value="Kinase-like_dom_sf"/>
</dbReference>
<dbReference type="GO" id="GO:0005524">
    <property type="term" value="F:ATP binding"/>
    <property type="evidence" value="ECO:0007669"/>
    <property type="project" value="UniProtKB-UniRule"/>
</dbReference>
<accession>A0A1B6ME37</accession>
<comment type="similarity">
    <text evidence="5">Belongs to the protein kinase superfamily. Ser/Thr protein kinase family. GCN2 subfamily.</text>
</comment>
<dbReference type="PANTHER" id="PTHR11042:SF185">
    <property type="entry name" value="WEE1-LIKE PROTEIN KINASE"/>
    <property type="match status" value="1"/>
</dbReference>
<dbReference type="AlphaFoldDB" id="A0A1B6ME37"/>
<sequence length="562" mass="63096">CEFINKPNALQSFNEQGYFDDNGRPQTPPNSCSSFSISDLSFSPLSHGNGESKSSTLARKFGLDRNLFNKHTLKYTSTPRTMTMPRQLTTVSSDCDTPPQLSILNLRRKWRSGESSGQLKRGSEEIPYEYVNPFTPDGKLMINKADTQKKMRRLSITTIRKFELSDSTDSDGSSSTNLAMELPSRPRLSEFNVSRFNEEFVQLEEIGIGVHGCVFKCLNRMNGCLYAIKRTIKPVRSSLEERRVRSEIYAHGILDHQNIVRNYSCWTEEGFVFIQNEYCNGGSLENYIKSNVMSEPQLRSLLLQMGQALSYLHKKGLAHMDIKPGNILLCIDKGSSGAAGGGSSSGNTINNALGGDHKSEEIVFKLGDLGHVTNLDERDDVEEGDCRYLPREILEENYKYLDRADIFSLGLTVYEAAGVSPLPKNGEEWQEIRNGNLKPLDQYSEEFNKILKNMVHPLPELRASATELVEAVTPTPPSPPQEFFDYLQHYRNNNLFLEKKVETTGQYLKVLVQSHKQLQEQLNGSVSAASSSREKVAAKKKGAITKNRIVGKKTKRSSSTVF</sequence>
<feature type="domain" description="Protein kinase" evidence="7">
    <location>
        <begin position="200"/>
        <end position="484"/>
    </location>
</feature>
<name>A0A1B6ME37_9HEMI</name>
<evidence type="ECO:0000256" key="2">
    <source>
        <dbReference type="ARBA" id="ARBA00022741"/>
    </source>
</evidence>
<organism evidence="8">
    <name type="scientific">Graphocephala atropunctata</name>
    <dbReference type="NCBI Taxonomy" id="36148"/>
    <lineage>
        <taxon>Eukaryota</taxon>
        <taxon>Metazoa</taxon>
        <taxon>Ecdysozoa</taxon>
        <taxon>Arthropoda</taxon>
        <taxon>Hexapoda</taxon>
        <taxon>Insecta</taxon>
        <taxon>Pterygota</taxon>
        <taxon>Neoptera</taxon>
        <taxon>Paraneoptera</taxon>
        <taxon>Hemiptera</taxon>
        <taxon>Auchenorrhyncha</taxon>
        <taxon>Membracoidea</taxon>
        <taxon>Cicadellidae</taxon>
        <taxon>Cicadellinae</taxon>
        <taxon>Cicadellini</taxon>
        <taxon>Graphocephala</taxon>
    </lineage>
</organism>
<gene>
    <name evidence="8" type="ORF">g.7742</name>
</gene>
<keyword evidence="3" id="KW-0418">Kinase</keyword>
<dbReference type="PROSITE" id="PS00108">
    <property type="entry name" value="PROTEIN_KINASE_ST"/>
    <property type="match status" value="1"/>
</dbReference>
<dbReference type="InterPro" id="IPR050339">
    <property type="entry name" value="CC_SR_Kinase"/>
</dbReference>
<evidence type="ECO:0000256" key="1">
    <source>
        <dbReference type="ARBA" id="ARBA00022679"/>
    </source>
</evidence>
<dbReference type="PANTHER" id="PTHR11042">
    <property type="entry name" value="EUKARYOTIC TRANSLATION INITIATION FACTOR 2-ALPHA KINASE EIF2-ALPHA KINASE -RELATED"/>
    <property type="match status" value="1"/>
</dbReference>
<evidence type="ECO:0000259" key="7">
    <source>
        <dbReference type="PROSITE" id="PS50011"/>
    </source>
</evidence>
<protein>
    <recommendedName>
        <fullName evidence="7">Protein kinase domain-containing protein</fullName>
    </recommendedName>
</protein>
<dbReference type="Gene3D" id="1.10.510.10">
    <property type="entry name" value="Transferase(Phosphotransferase) domain 1"/>
    <property type="match status" value="1"/>
</dbReference>
<proteinExistence type="inferred from homology"/>
<evidence type="ECO:0000256" key="5">
    <source>
        <dbReference type="ARBA" id="ARBA00037982"/>
    </source>
</evidence>
<evidence type="ECO:0000313" key="8">
    <source>
        <dbReference type="EMBL" id="JAT34191.1"/>
    </source>
</evidence>
<keyword evidence="2 6" id="KW-0547">Nucleotide-binding</keyword>
<keyword evidence="1" id="KW-0808">Transferase</keyword>
<evidence type="ECO:0000256" key="3">
    <source>
        <dbReference type="ARBA" id="ARBA00022777"/>
    </source>
</evidence>
<dbReference type="SUPFAM" id="SSF56112">
    <property type="entry name" value="Protein kinase-like (PK-like)"/>
    <property type="match status" value="1"/>
</dbReference>
<feature type="non-terminal residue" evidence="8">
    <location>
        <position position="1"/>
    </location>
</feature>
<dbReference type="PROSITE" id="PS00107">
    <property type="entry name" value="PROTEIN_KINASE_ATP"/>
    <property type="match status" value="1"/>
</dbReference>
<dbReference type="SMART" id="SM00220">
    <property type="entry name" value="S_TKc"/>
    <property type="match status" value="1"/>
</dbReference>
<dbReference type="InterPro" id="IPR017441">
    <property type="entry name" value="Protein_kinase_ATP_BS"/>
</dbReference>
<dbReference type="InterPro" id="IPR008271">
    <property type="entry name" value="Ser/Thr_kinase_AS"/>
</dbReference>
<dbReference type="Gene3D" id="3.30.200.20">
    <property type="entry name" value="Phosphorylase Kinase, domain 1"/>
    <property type="match status" value="1"/>
</dbReference>
<evidence type="ECO:0000256" key="4">
    <source>
        <dbReference type="ARBA" id="ARBA00022840"/>
    </source>
</evidence>
<keyword evidence="4 6" id="KW-0067">ATP-binding</keyword>
<dbReference type="GO" id="GO:0004713">
    <property type="term" value="F:protein tyrosine kinase activity"/>
    <property type="evidence" value="ECO:0007669"/>
    <property type="project" value="TreeGrafter"/>
</dbReference>
<reference evidence="8" key="1">
    <citation type="submission" date="2015-11" db="EMBL/GenBank/DDBJ databases">
        <title>De novo transcriptome assembly of four potential Pierce s Disease insect vectors from Arizona vineyards.</title>
        <authorList>
            <person name="Tassone E.E."/>
        </authorList>
    </citation>
    <scope>NUCLEOTIDE SEQUENCE</scope>
</reference>
<evidence type="ECO:0000256" key="6">
    <source>
        <dbReference type="PROSITE-ProRule" id="PRU10141"/>
    </source>
</evidence>
<dbReference type="GO" id="GO:0005634">
    <property type="term" value="C:nucleus"/>
    <property type="evidence" value="ECO:0007669"/>
    <property type="project" value="TreeGrafter"/>
</dbReference>
<dbReference type="Pfam" id="PF00069">
    <property type="entry name" value="Pkinase"/>
    <property type="match status" value="1"/>
</dbReference>